<proteinExistence type="predicted"/>
<gene>
    <name evidence="1" type="ORF">SEGD1_132</name>
</gene>
<evidence type="ECO:0000313" key="1">
    <source>
        <dbReference type="EMBL" id="AMR59779.1"/>
    </source>
</evidence>
<sequence length="106" mass="12519">MLNWLLALINKRQKQLYEENRELAAANRRVQADNLQLRHDLAKLGVNASRLCTHISRCHDIIERIGHYHLTSPARRVYDAAVQGLKDTRNVYDEMLEEFSKREDKY</sequence>
<reference evidence="1 2" key="1">
    <citation type="submission" date="2016-02" db="EMBL/GenBank/DDBJ databases">
        <title>Complete genome sequence of a polyvalent bacteriophage, SEGD1, simultaneously inhibiting both Salmonella enterica and Escherichia coli O157:H7.</title>
        <authorList>
            <person name="Fan J."/>
            <person name="Ma J."/>
        </authorList>
    </citation>
    <scope>NUCLEOTIDE SEQUENCE [LARGE SCALE GENOMIC DNA]</scope>
</reference>
<protein>
    <submittedName>
        <fullName evidence="1">Uncharacterized protein</fullName>
    </submittedName>
</protein>
<accession>A0A142IIJ1</accession>
<name>A0A142IIJ1_9CAUD</name>
<organism evidence="1 2">
    <name type="scientific">Enterobacteria phage SEGD1</name>
    <dbReference type="NCBI Taxonomy" id="1805456"/>
    <lineage>
        <taxon>Viruses</taxon>
        <taxon>Duplodnaviria</taxon>
        <taxon>Heunggongvirae</taxon>
        <taxon>Uroviricota</taxon>
        <taxon>Caudoviricetes</taxon>
        <taxon>Chimalliviridae</taxon>
        <taxon>Seoulvirus</taxon>
        <taxon>Seoulvirus SPN3US</taxon>
    </lineage>
</organism>
<dbReference type="Proteomes" id="UP000223976">
    <property type="component" value="Segment"/>
</dbReference>
<evidence type="ECO:0000313" key="2">
    <source>
        <dbReference type="Proteomes" id="UP000223976"/>
    </source>
</evidence>
<dbReference type="EMBL" id="KU726251">
    <property type="protein sequence ID" value="AMR59779.1"/>
    <property type="molecule type" value="Genomic_DNA"/>
</dbReference>